<organism evidence="10 11">
    <name type="scientific">Azoarcus taiwanensis</name>
    <dbReference type="NCBI Taxonomy" id="666964"/>
    <lineage>
        <taxon>Bacteria</taxon>
        <taxon>Pseudomonadati</taxon>
        <taxon>Pseudomonadota</taxon>
        <taxon>Betaproteobacteria</taxon>
        <taxon>Rhodocyclales</taxon>
        <taxon>Zoogloeaceae</taxon>
        <taxon>Azoarcus</taxon>
    </lineage>
</organism>
<name>A0A972J7W3_9RHOO</name>
<dbReference type="PROSITE" id="PS00053">
    <property type="entry name" value="RIBOSOMAL_S8"/>
    <property type="match status" value="1"/>
</dbReference>
<evidence type="ECO:0000256" key="6">
    <source>
        <dbReference type="ARBA" id="ARBA00035258"/>
    </source>
</evidence>
<dbReference type="SUPFAM" id="SSF56047">
    <property type="entry name" value="Ribosomal protein S8"/>
    <property type="match status" value="1"/>
</dbReference>
<evidence type="ECO:0000256" key="4">
    <source>
        <dbReference type="ARBA" id="ARBA00022980"/>
    </source>
</evidence>
<dbReference type="Gene3D" id="3.30.1490.10">
    <property type="match status" value="1"/>
</dbReference>
<keyword evidence="2 8" id="KW-0699">rRNA-binding</keyword>
<dbReference type="GO" id="GO:0006412">
    <property type="term" value="P:translation"/>
    <property type="evidence" value="ECO:0007669"/>
    <property type="project" value="UniProtKB-UniRule"/>
</dbReference>
<reference evidence="10" key="1">
    <citation type="submission" date="2019-12" db="EMBL/GenBank/DDBJ databases">
        <title>Comparative genomics gives insights into the taxonomy of the Azoarcus-Aromatoleum group and reveals separate origins of nif in the plant-associated Azoarcus and non-plant-associated Aromatoleum sub-groups.</title>
        <authorList>
            <person name="Lafos M."/>
            <person name="Maluk M."/>
            <person name="Batista M."/>
            <person name="Junghare M."/>
            <person name="Carmona M."/>
            <person name="Faoro H."/>
            <person name="Cruz L.M."/>
            <person name="Battistoni F."/>
            <person name="De Souza E."/>
            <person name="Pedrosa F."/>
            <person name="Chen W.-M."/>
            <person name="Poole P.S."/>
            <person name="Dixon R.A."/>
            <person name="James E.K."/>
        </authorList>
    </citation>
    <scope>NUCLEOTIDE SEQUENCE</scope>
    <source>
        <strain evidence="10">NSC3</strain>
    </source>
</reference>
<evidence type="ECO:0000256" key="2">
    <source>
        <dbReference type="ARBA" id="ARBA00022730"/>
    </source>
</evidence>
<dbReference type="InterPro" id="IPR035987">
    <property type="entry name" value="Ribosomal_uS8_sf"/>
</dbReference>
<evidence type="ECO:0000256" key="1">
    <source>
        <dbReference type="ARBA" id="ARBA00006471"/>
    </source>
</evidence>
<accession>A0A972J7W3</accession>
<gene>
    <name evidence="8 10" type="primary">rpsH</name>
    <name evidence="10" type="ORF">GPA21_04625</name>
</gene>
<dbReference type="FunFam" id="3.30.1370.30:FF:000002">
    <property type="entry name" value="30S ribosomal protein S8"/>
    <property type="match status" value="1"/>
</dbReference>
<dbReference type="EMBL" id="WTVM01000018">
    <property type="protein sequence ID" value="NMG02256.1"/>
    <property type="molecule type" value="Genomic_DNA"/>
</dbReference>
<comment type="caution">
    <text evidence="10">The sequence shown here is derived from an EMBL/GenBank/DDBJ whole genome shotgun (WGS) entry which is preliminary data.</text>
</comment>
<keyword evidence="3 8" id="KW-0694">RNA-binding</keyword>
<keyword evidence="11" id="KW-1185">Reference proteome</keyword>
<keyword evidence="5 8" id="KW-0687">Ribonucleoprotein</keyword>
<protein>
    <recommendedName>
        <fullName evidence="6 8">Small ribosomal subunit protein uS8</fullName>
    </recommendedName>
</protein>
<dbReference type="GO" id="GO:0005840">
    <property type="term" value="C:ribosome"/>
    <property type="evidence" value="ECO:0007669"/>
    <property type="project" value="UniProtKB-KW"/>
</dbReference>
<comment type="function">
    <text evidence="8">One of the primary rRNA binding proteins, it binds directly to 16S rRNA central domain where it helps coordinate assembly of the platform of the 30S subunit.</text>
</comment>
<dbReference type="Gene3D" id="3.30.1370.30">
    <property type="match status" value="1"/>
</dbReference>
<dbReference type="PANTHER" id="PTHR11758">
    <property type="entry name" value="40S RIBOSOMAL PROTEIN S15A"/>
    <property type="match status" value="1"/>
</dbReference>
<sequence>MSMSDPIADMLTRIRNGQQAQKLSVVMPSSKVKVAIAKVLQDEGYIDGYTVRENGGKPDLEVTLKYYAGRPVIERLERVSRPGLRVYRGSEKLPRVMNGLGVAIVSTPRGVMTDRAARAGRVGGEVICYVA</sequence>
<dbReference type="AlphaFoldDB" id="A0A972J7W3"/>
<dbReference type="InterPro" id="IPR000630">
    <property type="entry name" value="Ribosomal_uS8"/>
</dbReference>
<comment type="similarity">
    <text evidence="1 8 9">Belongs to the universal ribosomal protein uS8 family.</text>
</comment>
<dbReference type="RefSeq" id="WP_168987046.1">
    <property type="nucleotide sequence ID" value="NZ_CAWPHM010000099.1"/>
</dbReference>
<evidence type="ECO:0000256" key="7">
    <source>
        <dbReference type="ARBA" id="ARBA00046740"/>
    </source>
</evidence>
<dbReference type="GO" id="GO:0003735">
    <property type="term" value="F:structural constituent of ribosome"/>
    <property type="evidence" value="ECO:0007669"/>
    <property type="project" value="InterPro"/>
</dbReference>
<dbReference type="FunFam" id="3.30.1490.10:FF:000001">
    <property type="entry name" value="30S ribosomal protein S8"/>
    <property type="match status" value="1"/>
</dbReference>
<dbReference type="GO" id="GO:0005737">
    <property type="term" value="C:cytoplasm"/>
    <property type="evidence" value="ECO:0007669"/>
    <property type="project" value="UniProtKB-ARBA"/>
</dbReference>
<evidence type="ECO:0000256" key="5">
    <source>
        <dbReference type="ARBA" id="ARBA00023274"/>
    </source>
</evidence>
<dbReference type="Pfam" id="PF00410">
    <property type="entry name" value="Ribosomal_S8"/>
    <property type="match status" value="1"/>
</dbReference>
<dbReference type="InterPro" id="IPR047863">
    <property type="entry name" value="Ribosomal_uS8_CS"/>
</dbReference>
<keyword evidence="4 8" id="KW-0689">Ribosomal protein</keyword>
<dbReference type="GO" id="GO:1990904">
    <property type="term" value="C:ribonucleoprotein complex"/>
    <property type="evidence" value="ECO:0007669"/>
    <property type="project" value="UniProtKB-KW"/>
</dbReference>
<dbReference type="HAMAP" id="MF_01302_B">
    <property type="entry name" value="Ribosomal_uS8_B"/>
    <property type="match status" value="1"/>
</dbReference>
<evidence type="ECO:0000313" key="11">
    <source>
        <dbReference type="Proteomes" id="UP000599523"/>
    </source>
</evidence>
<dbReference type="GO" id="GO:0019843">
    <property type="term" value="F:rRNA binding"/>
    <property type="evidence" value="ECO:0007669"/>
    <property type="project" value="UniProtKB-UniRule"/>
</dbReference>
<dbReference type="NCBIfam" id="NF001109">
    <property type="entry name" value="PRK00136.1"/>
    <property type="match status" value="1"/>
</dbReference>
<evidence type="ECO:0000256" key="3">
    <source>
        <dbReference type="ARBA" id="ARBA00022884"/>
    </source>
</evidence>
<evidence type="ECO:0000313" key="10">
    <source>
        <dbReference type="EMBL" id="NMG02256.1"/>
    </source>
</evidence>
<evidence type="ECO:0000256" key="8">
    <source>
        <dbReference type="HAMAP-Rule" id="MF_01302"/>
    </source>
</evidence>
<dbReference type="Proteomes" id="UP000599523">
    <property type="component" value="Unassembled WGS sequence"/>
</dbReference>
<proteinExistence type="inferred from homology"/>
<evidence type="ECO:0000256" key="9">
    <source>
        <dbReference type="RuleBase" id="RU003660"/>
    </source>
</evidence>
<comment type="subunit">
    <text evidence="7 8">Part of the 30S ribosomal subunit. Contacts proteins S5 and S12.</text>
</comment>